<proteinExistence type="predicted"/>
<feature type="transmembrane region" description="Helical" evidence="1">
    <location>
        <begin position="49"/>
        <end position="69"/>
    </location>
</feature>
<dbReference type="Pfam" id="PF09945">
    <property type="entry name" value="DUF2177"/>
    <property type="match status" value="1"/>
</dbReference>
<feature type="transmembrane region" description="Helical" evidence="1">
    <location>
        <begin position="6"/>
        <end position="28"/>
    </location>
</feature>
<dbReference type="Proteomes" id="UP000054742">
    <property type="component" value="Unassembled WGS sequence"/>
</dbReference>
<keyword evidence="1" id="KW-0812">Transmembrane</keyword>
<organism evidence="2 3">
    <name type="scientific">Legionella brunensis</name>
    <dbReference type="NCBI Taxonomy" id="29422"/>
    <lineage>
        <taxon>Bacteria</taxon>
        <taxon>Pseudomonadati</taxon>
        <taxon>Pseudomonadota</taxon>
        <taxon>Gammaproteobacteria</taxon>
        <taxon>Legionellales</taxon>
        <taxon>Legionellaceae</taxon>
        <taxon>Legionella</taxon>
    </lineage>
</organism>
<evidence type="ECO:0000256" key="1">
    <source>
        <dbReference type="SAM" id="Phobius"/>
    </source>
</evidence>
<protein>
    <submittedName>
        <fullName evidence="2">Membrane protein</fullName>
    </submittedName>
</protein>
<feature type="transmembrane region" description="Helical" evidence="1">
    <location>
        <begin position="115"/>
        <end position="136"/>
    </location>
</feature>
<accession>A0A0W0SK89</accession>
<dbReference type="InterPro" id="IPR018687">
    <property type="entry name" value="DUF2177_membr"/>
</dbReference>
<name>A0A0W0SK89_9GAMM</name>
<gene>
    <name evidence="2" type="ORF">Lbru_1649</name>
</gene>
<dbReference type="EMBL" id="LNXV01000013">
    <property type="protein sequence ID" value="KTC83826.1"/>
    <property type="molecule type" value="Genomic_DNA"/>
</dbReference>
<evidence type="ECO:0000313" key="2">
    <source>
        <dbReference type="EMBL" id="KTC83826.1"/>
    </source>
</evidence>
<feature type="transmembrane region" description="Helical" evidence="1">
    <location>
        <begin position="81"/>
        <end position="103"/>
    </location>
</feature>
<keyword evidence="1" id="KW-1133">Transmembrane helix</keyword>
<dbReference type="AlphaFoldDB" id="A0A0W0SK89"/>
<dbReference type="OrthoDB" id="166547at2"/>
<sequence>MNLMNIKTFFIALVIFIILDFIWLGLVAKNLYIEHYKDWLRLSDHQLRPIWWATFLVYALFALSIVIFIQPLANNSLFHATLYGALLGLIIYGIYDFTCLAIFKNWPIHMAFIDLAWGIMLCSLSSVLTIWIGSWMNI</sequence>
<keyword evidence="3" id="KW-1185">Reference proteome</keyword>
<keyword evidence="1" id="KW-0472">Membrane</keyword>
<reference evidence="2 3" key="1">
    <citation type="submission" date="2015-11" db="EMBL/GenBank/DDBJ databases">
        <title>Genomic analysis of 38 Legionella species identifies large and diverse effector repertoires.</title>
        <authorList>
            <person name="Burstein D."/>
            <person name="Amaro F."/>
            <person name="Zusman T."/>
            <person name="Lifshitz Z."/>
            <person name="Cohen O."/>
            <person name="Gilbert J.A."/>
            <person name="Pupko T."/>
            <person name="Shuman H.A."/>
            <person name="Segal G."/>
        </authorList>
    </citation>
    <scope>NUCLEOTIDE SEQUENCE [LARGE SCALE GENOMIC DNA]</scope>
    <source>
        <strain evidence="2 3">ATCC 43878</strain>
    </source>
</reference>
<dbReference type="PATRIC" id="fig|29422.6.peg.1749"/>
<evidence type="ECO:0000313" key="3">
    <source>
        <dbReference type="Proteomes" id="UP000054742"/>
    </source>
</evidence>
<comment type="caution">
    <text evidence="2">The sequence shown here is derived from an EMBL/GenBank/DDBJ whole genome shotgun (WGS) entry which is preliminary data.</text>
</comment>
<dbReference type="STRING" id="29422.Lbru_1649"/>